<evidence type="ECO:0000256" key="1">
    <source>
        <dbReference type="SAM" id="MobiDB-lite"/>
    </source>
</evidence>
<proteinExistence type="predicted"/>
<dbReference type="EMBL" id="AZBU02000001">
    <property type="protein sequence ID" value="TMS34063.1"/>
    <property type="molecule type" value="Genomic_DNA"/>
</dbReference>
<feature type="compositionally biased region" description="Basic and acidic residues" evidence="1">
    <location>
        <begin position="15"/>
        <end position="44"/>
    </location>
</feature>
<protein>
    <submittedName>
        <fullName evidence="2">Uncharacterized protein</fullName>
    </submittedName>
</protein>
<sequence length="265" mass="31252">MEQQRQESEVPEDPQQEKKIVKTIEVQRDVSSEGNQEESHREVSESNPEEEEYINNAEQRARAILTTPWWNRYLRQFGRLAHYNPEKKRKLFNLLFLETEHRFPRHDAERVAALRRIFIETCWREVINTEEPETTRSAKRKPYLHTPYLGQLCKTQVRRWLLGKQGYRLPADVRLVIHESYNAARQAHSMGVDDFYERMGDRINDPEVQAVPGPRIGTARTRVDNVKRNRNETLYRLLRAVVFAVNNNLGGAHAARILSRYVADY</sequence>
<name>A0A4V6I7G9_STECR</name>
<accession>A0A4V6I7G9</accession>
<dbReference type="AlphaFoldDB" id="A0A4V6I7G9"/>
<gene>
    <name evidence="2" type="ORF">L596_001718</name>
</gene>
<organism evidence="2 3">
    <name type="scientific">Steinernema carpocapsae</name>
    <name type="common">Entomopathogenic nematode</name>
    <dbReference type="NCBI Taxonomy" id="34508"/>
    <lineage>
        <taxon>Eukaryota</taxon>
        <taxon>Metazoa</taxon>
        <taxon>Ecdysozoa</taxon>
        <taxon>Nematoda</taxon>
        <taxon>Chromadorea</taxon>
        <taxon>Rhabditida</taxon>
        <taxon>Tylenchina</taxon>
        <taxon>Panagrolaimomorpha</taxon>
        <taxon>Strongyloidoidea</taxon>
        <taxon>Steinernematidae</taxon>
        <taxon>Steinernema</taxon>
    </lineage>
</organism>
<evidence type="ECO:0000313" key="2">
    <source>
        <dbReference type="EMBL" id="TMS34063.1"/>
    </source>
</evidence>
<reference evidence="2 3" key="1">
    <citation type="journal article" date="2015" name="Genome Biol.">
        <title>Comparative genomics of Steinernema reveals deeply conserved gene regulatory networks.</title>
        <authorList>
            <person name="Dillman A.R."/>
            <person name="Macchietto M."/>
            <person name="Porter C.F."/>
            <person name="Rogers A."/>
            <person name="Williams B."/>
            <person name="Antoshechkin I."/>
            <person name="Lee M.M."/>
            <person name="Goodwin Z."/>
            <person name="Lu X."/>
            <person name="Lewis E.E."/>
            <person name="Goodrich-Blair H."/>
            <person name="Stock S.P."/>
            <person name="Adams B.J."/>
            <person name="Sternberg P.W."/>
            <person name="Mortazavi A."/>
        </authorList>
    </citation>
    <scope>NUCLEOTIDE SEQUENCE [LARGE SCALE GENOMIC DNA]</scope>
    <source>
        <strain evidence="2 3">ALL</strain>
    </source>
</reference>
<comment type="caution">
    <text evidence="2">The sequence shown here is derived from an EMBL/GenBank/DDBJ whole genome shotgun (WGS) entry which is preliminary data.</text>
</comment>
<keyword evidence="3" id="KW-1185">Reference proteome</keyword>
<feature type="region of interest" description="Disordered" evidence="1">
    <location>
        <begin position="1"/>
        <end position="52"/>
    </location>
</feature>
<dbReference type="Proteomes" id="UP000298663">
    <property type="component" value="Chromosome X"/>
</dbReference>
<reference evidence="2 3" key="2">
    <citation type="journal article" date="2019" name="G3 (Bethesda)">
        <title>Hybrid Assembly of the Genome of the Entomopathogenic Nematode Steinernema carpocapsae Identifies the X-Chromosome.</title>
        <authorList>
            <person name="Serra L."/>
            <person name="Macchietto M."/>
            <person name="Macias-Munoz A."/>
            <person name="McGill C.J."/>
            <person name="Rodriguez I.M."/>
            <person name="Rodriguez B."/>
            <person name="Murad R."/>
            <person name="Mortazavi A."/>
        </authorList>
    </citation>
    <scope>NUCLEOTIDE SEQUENCE [LARGE SCALE GENOMIC DNA]</scope>
    <source>
        <strain evidence="2 3">ALL</strain>
    </source>
</reference>
<dbReference type="EMBL" id="CM016762">
    <property type="protein sequence ID" value="TMS34063.1"/>
    <property type="molecule type" value="Genomic_DNA"/>
</dbReference>
<evidence type="ECO:0000313" key="3">
    <source>
        <dbReference type="Proteomes" id="UP000298663"/>
    </source>
</evidence>